<feature type="non-terminal residue" evidence="3">
    <location>
        <position position="234"/>
    </location>
</feature>
<dbReference type="Gene3D" id="2.80.10.50">
    <property type="match status" value="1"/>
</dbReference>
<proteinExistence type="inferred from homology"/>
<evidence type="ECO:0000256" key="2">
    <source>
        <dbReference type="SAM" id="MobiDB-lite"/>
    </source>
</evidence>
<dbReference type="Pfam" id="PF00167">
    <property type="entry name" value="FGF"/>
    <property type="match status" value="1"/>
</dbReference>
<name>A0A8S9WPT8_APOLU</name>
<dbReference type="GO" id="GO:0008083">
    <property type="term" value="F:growth factor activity"/>
    <property type="evidence" value="ECO:0007669"/>
    <property type="project" value="InterPro"/>
</dbReference>
<protein>
    <recommendedName>
        <fullName evidence="5">Fibroblast growth factor</fullName>
    </recommendedName>
</protein>
<feature type="region of interest" description="Disordered" evidence="2">
    <location>
        <begin position="202"/>
        <end position="234"/>
    </location>
</feature>
<dbReference type="SMART" id="SM00442">
    <property type="entry name" value="FGF"/>
    <property type="match status" value="1"/>
</dbReference>
<organism evidence="3 4">
    <name type="scientific">Apolygus lucorum</name>
    <name type="common">Small green plant bug</name>
    <name type="synonym">Lygocoris lucorum</name>
    <dbReference type="NCBI Taxonomy" id="248454"/>
    <lineage>
        <taxon>Eukaryota</taxon>
        <taxon>Metazoa</taxon>
        <taxon>Ecdysozoa</taxon>
        <taxon>Arthropoda</taxon>
        <taxon>Hexapoda</taxon>
        <taxon>Insecta</taxon>
        <taxon>Pterygota</taxon>
        <taxon>Neoptera</taxon>
        <taxon>Paraneoptera</taxon>
        <taxon>Hemiptera</taxon>
        <taxon>Heteroptera</taxon>
        <taxon>Panheteroptera</taxon>
        <taxon>Cimicomorpha</taxon>
        <taxon>Miridae</taxon>
        <taxon>Mirini</taxon>
        <taxon>Apolygus</taxon>
    </lineage>
</organism>
<gene>
    <name evidence="3" type="ORF">GE061_006953</name>
</gene>
<evidence type="ECO:0000313" key="3">
    <source>
        <dbReference type="EMBL" id="KAF6198930.1"/>
    </source>
</evidence>
<dbReference type="SUPFAM" id="SSF50353">
    <property type="entry name" value="Cytokine"/>
    <property type="match status" value="1"/>
</dbReference>
<sequence length="234" mass="26845">IRFSFKRHGKKLPKLAISAKVLLCLLMVAISEGTPVIREVRLLNKGSSSWVNVNNRGLVSLKEVQDGYETLRFVSGSSQVGTVKIYGVKSNRWLCYNKRWKLVGKLNGTEGPLGELCLFSEEMYENYYFLFRSVKDKKHMMGFRSDGRQVRKMRAPSEQDFFSKIDEGMPDLIAQHNEIISAPSSADRRSEYALPPALLPVYKTATRQRNNRHPHRHRHGNRRRKLPNNNTAAV</sequence>
<dbReference type="PANTHER" id="PTHR11486">
    <property type="entry name" value="FIBROBLAST GROWTH FACTOR"/>
    <property type="match status" value="1"/>
</dbReference>
<evidence type="ECO:0000256" key="1">
    <source>
        <dbReference type="ARBA" id="ARBA00007936"/>
    </source>
</evidence>
<dbReference type="InterPro" id="IPR008996">
    <property type="entry name" value="IL1/FGF"/>
</dbReference>
<dbReference type="Proteomes" id="UP000466442">
    <property type="component" value="Unassembled WGS sequence"/>
</dbReference>
<comment type="caution">
    <text evidence="3">The sequence shown here is derived from an EMBL/GenBank/DDBJ whole genome shotgun (WGS) entry which is preliminary data.</text>
</comment>
<evidence type="ECO:0000313" key="4">
    <source>
        <dbReference type="Proteomes" id="UP000466442"/>
    </source>
</evidence>
<accession>A0A8S9WPT8</accession>
<dbReference type="OrthoDB" id="5988014at2759"/>
<keyword evidence="4" id="KW-1185">Reference proteome</keyword>
<dbReference type="CDD" id="cd23307">
    <property type="entry name" value="beta-trefoil_FGF8-like"/>
    <property type="match status" value="1"/>
</dbReference>
<comment type="similarity">
    <text evidence="1">Belongs to the heparin-binding growth factors family.</text>
</comment>
<dbReference type="AlphaFoldDB" id="A0A8S9WPT8"/>
<dbReference type="InterPro" id="IPR002209">
    <property type="entry name" value="Fibroblast_GF_fam"/>
</dbReference>
<reference evidence="3" key="1">
    <citation type="journal article" date="2021" name="Mol. Ecol. Resour.">
        <title>Apolygus lucorum genome provides insights into omnivorousness and mesophyll feeding.</title>
        <authorList>
            <person name="Liu Y."/>
            <person name="Liu H."/>
            <person name="Wang H."/>
            <person name="Huang T."/>
            <person name="Liu B."/>
            <person name="Yang B."/>
            <person name="Yin L."/>
            <person name="Li B."/>
            <person name="Zhang Y."/>
            <person name="Zhang S."/>
            <person name="Jiang F."/>
            <person name="Zhang X."/>
            <person name="Ren Y."/>
            <person name="Wang B."/>
            <person name="Wang S."/>
            <person name="Lu Y."/>
            <person name="Wu K."/>
            <person name="Fan W."/>
            <person name="Wang G."/>
        </authorList>
    </citation>
    <scope>NUCLEOTIDE SEQUENCE</scope>
    <source>
        <strain evidence="3">12Hb</strain>
    </source>
</reference>
<feature type="compositionally biased region" description="Basic residues" evidence="2">
    <location>
        <begin position="209"/>
        <end position="226"/>
    </location>
</feature>
<evidence type="ECO:0008006" key="5">
    <source>
        <dbReference type="Google" id="ProtNLM"/>
    </source>
</evidence>
<dbReference type="EMBL" id="WIXP02000015">
    <property type="protein sequence ID" value="KAF6198930.1"/>
    <property type="molecule type" value="Genomic_DNA"/>
</dbReference>